<sequence length="281" mass="30979">MACVSPALVGASHWFLFVATTSFIATLLWCFVYLLSIREALKIPINWILTELLNTSVEAVLYMIAFIAQLSLWSSVSGAPHIASNIAGGVFGILNTLAYAAGAYFLYIEWKSTEKKERVKTSPLIQIQTKRSSCEHLPLRSHHNKQSCLIPGILKFLQLALGIVCVGIAGDQFRPGYYRTITDVFFLLIVTTFMIGTFILLLSCLASLSTASIISKTIYELFYHAIAFGLVLSAALTLLIQVHKNNSREYELLLGASICGLVNSALYLLSTIIALRTYRGI</sequence>
<evidence type="ECO:0000313" key="8">
    <source>
        <dbReference type="EMBL" id="KAF7412228.1"/>
    </source>
</evidence>
<organism evidence="8 9">
    <name type="scientific">Vespula vulgaris</name>
    <name type="common">Yellow jacket</name>
    <name type="synonym">Wasp</name>
    <dbReference type="NCBI Taxonomy" id="7454"/>
    <lineage>
        <taxon>Eukaryota</taxon>
        <taxon>Metazoa</taxon>
        <taxon>Ecdysozoa</taxon>
        <taxon>Arthropoda</taxon>
        <taxon>Hexapoda</taxon>
        <taxon>Insecta</taxon>
        <taxon>Pterygota</taxon>
        <taxon>Neoptera</taxon>
        <taxon>Endopterygota</taxon>
        <taxon>Hymenoptera</taxon>
        <taxon>Apocrita</taxon>
        <taxon>Aculeata</taxon>
        <taxon>Vespoidea</taxon>
        <taxon>Vespidae</taxon>
        <taxon>Vespinae</taxon>
        <taxon>Vespula</taxon>
    </lineage>
</organism>
<evidence type="ECO:0000256" key="1">
    <source>
        <dbReference type="ARBA" id="ARBA00004141"/>
    </source>
</evidence>
<keyword evidence="9" id="KW-1185">Reference proteome</keyword>
<feature type="transmembrane region" description="Helical" evidence="6">
    <location>
        <begin position="221"/>
        <end position="240"/>
    </location>
</feature>
<feature type="transmembrane region" description="Helical" evidence="6">
    <location>
        <begin position="252"/>
        <end position="275"/>
    </location>
</feature>
<feature type="transmembrane region" description="Helical" evidence="6">
    <location>
        <begin position="184"/>
        <end position="209"/>
    </location>
</feature>
<dbReference type="GO" id="GO:0016020">
    <property type="term" value="C:membrane"/>
    <property type="evidence" value="ECO:0007669"/>
    <property type="project" value="UniProtKB-SubCell"/>
</dbReference>
<comment type="subcellular location">
    <subcellularLocation>
        <location evidence="1">Membrane</location>
        <topology evidence="1">Multi-pass membrane protein</topology>
    </subcellularLocation>
</comment>
<dbReference type="EMBL" id="JACSEA010000001">
    <property type="protein sequence ID" value="KAF7412228.1"/>
    <property type="molecule type" value="Genomic_DNA"/>
</dbReference>
<dbReference type="PANTHER" id="PTHR22776:SF97">
    <property type="entry name" value="RE01453P"/>
    <property type="match status" value="1"/>
</dbReference>
<feature type="transmembrane region" description="Helical" evidence="6">
    <location>
        <begin position="148"/>
        <end position="169"/>
    </location>
</feature>
<dbReference type="PROSITE" id="PS51225">
    <property type="entry name" value="MARVEL"/>
    <property type="match status" value="2"/>
</dbReference>
<evidence type="ECO:0000259" key="7">
    <source>
        <dbReference type="PROSITE" id="PS51225"/>
    </source>
</evidence>
<dbReference type="Pfam" id="PF01284">
    <property type="entry name" value="MARVEL"/>
    <property type="match status" value="2"/>
</dbReference>
<feature type="domain" description="MARVEL" evidence="7">
    <location>
        <begin position="146"/>
        <end position="279"/>
    </location>
</feature>
<dbReference type="Proteomes" id="UP000614350">
    <property type="component" value="Unassembled WGS sequence"/>
</dbReference>
<feature type="transmembrane region" description="Helical" evidence="6">
    <location>
        <begin position="14"/>
        <end position="35"/>
    </location>
</feature>
<keyword evidence="4 5" id="KW-0472">Membrane</keyword>
<evidence type="ECO:0000256" key="2">
    <source>
        <dbReference type="ARBA" id="ARBA00022692"/>
    </source>
</evidence>
<evidence type="ECO:0000256" key="5">
    <source>
        <dbReference type="PROSITE-ProRule" id="PRU00581"/>
    </source>
</evidence>
<feature type="transmembrane region" description="Helical" evidence="6">
    <location>
        <begin position="47"/>
        <end position="70"/>
    </location>
</feature>
<evidence type="ECO:0000313" key="9">
    <source>
        <dbReference type="Proteomes" id="UP000614350"/>
    </source>
</evidence>
<keyword evidence="2 5" id="KW-0812">Transmembrane</keyword>
<comment type="caution">
    <text evidence="8">The sequence shown here is derived from an EMBL/GenBank/DDBJ whole genome shotgun (WGS) entry which is preliminary data.</text>
</comment>
<reference evidence="8" key="1">
    <citation type="journal article" date="2020" name="G3 (Bethesda)">
        <title>High-Quality Assemblies for Three Invasive Social Wasps from the &lt;i&gt;Vespula&lt;/i&gt; Genus.</title>
        <authorList>
            <person name="Harrop T.W.R."/>
            <person name="Guhlin J."/>
            <person name="McLaughlin G.M."/>
            <person name="Permina E."/>
            <person name="Stockwell P."/>
            <person name="Gilligan J."/>
            <person name="Le Lec M.F."/>
            <person name="Gruber M.A.M."/>
            <person name="Quinn O."/>
            <person name="Lovegrove M."/>
            <person name="Duncan E.J."/>
            <person name="Remnant E.J."/>
            <person name="Van Eeckhoven J."/>
            <person name="Graham B."/>
            <person name="Knapp R.A."/>
            <person name="Langford K.W."/>
            <person name="Kronenberg Z."/>
            <person name="Press M.O."/>
            <person name="Eacker S.M."/>
            <person name="Wilson-Rankin E.E."/>
            <person name="Purcell J."/>
            <person name="Lester P.J."/>
            <person name="Dearden P.K."/>
        </authorList>
    </citation>
    <scope>NUCLEOTIDE SEQUENCE</scope>
    <source>
        <strain evidence="8">Marl-1</strain>
    </source>
</reference>
<feature type="domain" description="MARVEL" evidence="7">
    <location>
        <begin position="1"/>
        <end position="111"/>
    </location>
</feature>
<dbReference type="InterPro" id="IPR050578">
    <property type="entry name" value="MARVEL-CKLF_proteins"/>
</dbReference>
<protein>
    <recommendedName>
        <fullName evidence="7">MARVEL domain-containing protein</fullName>
    </recommendedName>
</protein>
<evidence type="ECO:0000256" key="4">
    <source>
        <dbReference type="ARBA" id="ARBA00023136"/>
    </source>
</evidence>
<name>A0A834KSN4_VESVU</name>
<feature type="transmembrane region" description="Helical" evidence="6">
    <location>
        <begin position="82"/>
        <end position="108"/>
    </location>
</feature>
<keyword evidence="3 6" id="KW-1133">Transmembrane helix</keyword>
<proteinExistence type="predicted"/>
<evidence type="ECO:0000256" key="6">
    <source>
        <dbReference type="SAM" id="Phobius"/>
    </source>
</evidence>
<accession>A0A834KSN4</accession>
<dbReference type="PANTHER" id="PTHR22776">
    <property type="entry name" value="MARVEL-CONTAINING POTENTIAL LIPID RAFT-ASSOCIATED PROTEIN"/>
    <property type="match status" value="1"/>
</dbReference>
<gene>
    <name evidence="8" type="ORF">HZH66_001124</name>
</gene>
<dbReference type="AlphaFoldDB" id="A0A834KSN4"/>
<dbReference type="InterPro" id="IPR008253">
    <property type="entry name" value="Marvel"/>
</dbReference>
<evidence type="ECO:0000256" key="3">
    <source>
        <dbReference type="ARBA" id="ARBA00022989"/>
    </source>
</evidence>